<evidence type="ECO:0000313" key="3">
    <source>
        <dbReference type="EMBL" id="PFH49077.1"/>
    </source>
</evidence>
<evidence type="ECO:0000256" key="1">
    <source>
        <dbReference type="SAM" id="MobiDB-lite"/>
    </source>
</evidence>
<dbReference type="InterPro" id="IPR046522">
    <property type="entry name" value="DUF6699"/>
</dbReference>
<feature type="region of interest" description="Disordered" evidence="1">
    <location>
        <begin position="1"/>
        <end position="116"/>
    </location>
</feature>
<evidence type="ECO:0000313" key="4">
    <source>
        <dbReference type="Proteomes" id="UP000242287"/>
    </source>
</evidence>
<proteinExistence type="predicted"/>
<dbReference type="EMBL" id="KZ302040">
    <property type="protein sequence ID" value="PFH49077.1"/>
    <property type="molecule type" value="Genomic_DNA"/>
</dbReference>
<feature type="compositionally biased region" description="Low complexity" evidence="1">
    <location>
        <begin position="29"/>
        <end position="102"/>
    </location>
</feature>
<accession>A0A2A9NLD8</accession>
<keyword evidence="4" id="KW-1185">Reference proteome</keyword>
<feature type="domain" description="DUF6699" evidence="2">
    <location>
        <begin position="151"/>
        <end position="214"/>
    </location>
</feature>
<evidence type="ECO:0000259" key="2">
    <source>
        <dbReference type="Pfam" id="PF20415"/>
    </source>
</evidence>
<organism evidence="3 4">
    <name type="scientific">Amanita thiersii Skay4041</name>
    <dbReference type="NCBI Taxonomy" id="703135"/>
    <lineage>
        <taxon>Eukaryota</taxon>
        <taxon>Fungi</taxon>
        <taxon>Dikarya</taxon>
        <taxon>Basidiomycota</taxon>
        <taxon>Agaricomycotina</taxon>
        <taxon>Agaricomycetes</taxon>
        <taxon>Agaricomycetidae</taxon>
        <taxon>Agaricales</taxon>
        <taxon>Pluteineae</taxon>
        <taxon>Amanitaceae</taxon>
        <taxon>Amanita</taxon>
    </lineage>
</organism>
<sequence length="265" mass="28920">MPPRVRFVEENEEYSSAYSGPLPEQASTSSSLLRPVQPSRSSSSRSSATSAQRQSSRSHSSASHSSSTSRPGTDTATLSAYPSSSSSGTSVASPRSRATPSPRSIPPTPQLHSTPLPLVEPELAPASHSALVEYHIIDLLSEHEANYNLLVSPKTLPAAKRGLSVTVPPITRMIIDSVYFSNPITIEAEADLGFVTVGNVLDKIYHHFWHLINLIHLRQLSGMDLDDNQRQLVESIPKGKVRVRGMFAADDHGTLWRVEFEQIEC</sequence>
<protein>
    <recommendedName>
        <fullName evidence="2">DUF6699 domain-containing protein</fullName>
    </recommendedName>
</protein>
<dbReference type="Proteomes" id="UP000242287">
    <property type="component" value="Unassembled WGS sequence"/>
</dbReference>
<dbReference type="AlphaFoldDB" id="A0A2A9NLD8"/>
<dbReference type="Pfam" id="PF20415">
    <property type="entry name" value="DUF6699"/>
    <property type="match status" value="1"/>
</dbReference>
<reference evidence="3 4" key="1">
    <citation type="submission" date="2014-02" db="EMBL/GenBank/DDBJ databases">
        <title>Transposable element dynamics among asymbiotic and ectomycorrhizal Amanita fungi.</title>
        <authorList>
            <consortium name="DOE Joint Genome Institute"/>
            <person name="Hess J."/>
            <person name="Skrede I."/>
            <person name="Wolfe B."/>
            <person name="LaButti K."/>
            <person name="Ohm R.A."/>
            <person name="Grigoriev I.V."/>
            <person name="Pringle A."/>
        </authorList>
    </citation>
    <scope>NUCLEOTIDE SEQUENCE [LARGE SCALE GENOMIC DNA]</scope>
    <source>
        <strain evidence="3 4">SKay4041</strain>
    </source>
</reference>
<gene>
    <name evidence="3" type="ORF">AMATHDRAFT_5223</name>
</gene>
<name>A0A2A9NLD8_9AGAR</name>